<evidence type="ECO:0000313" key="3">
    <source>
        <dbReference type="Proteomes" id="UP001295684"/>
    </source>
</evidence>
<comment type="caution">
    <text evidence="2">The sequence shown here is derived from an EMBL/GenBank/DDBJ whole genome shotgun (WGS) entry which is preliminary data.</text>
</comment>
<feature type="region of interest" description="Disordered" evidence="1">
    <location>
        <begin position="181"/>
        <end position="224"/>
    </location>
</feature>
<keyword evidence="3" id="KW-1185">Reference proteome</keyword>
<accession>A0AAD1XV69</accession>
<evidence type="ECO:0000256" key="1">
    <source>
        <dbReference type="SAM" id="MobiDB-lite"/>
    </source>
</evidence>
<protein>
    <submittedName>
        <fullName evidence="2">Uncharacterized protein</fullName>
    </submittedName>
</protein>
<dbReference type="Proteomes" id="UP001295684">
    <property type="component" value="Unassembled WGS sequence"/>
</dbReference>
<feature type="compositionally biased region" description="Basic residues" evidence="1">
    <location>
        <begin position="186"/>
        <end position="198"/>
    </location>
</feature>
<evidence type="ECO:0000313" key="2">
    <source>
        <dbReference type="EMBL" id="CAI2379665.1"/>
    </source>
</evidence>
<feature type="compositionally biased region" description="Basic and acidic residues" evidence="1">
    <location>
        <begin position="209"/>
        <end position="224"/>
    </location>
</feature>
<dbReference type="AlphaFoldDB" id="A0AAD1XV69"/>
<organism evidence="2 3">
    <name type="scientific">Euplotes crassus</name>
    <dbReference type="NCBI Taxonomy" id="5936"/>
    <lineage>
        <taxon>Eukaryota</taxon>
        <taxon>Sar</taxon>
        <taxon>Alveolata</taxon>
        <taxon>Ciliophora</taxon>
        <taxon>Intramacronucleata</taxon>
        <taxon>Spirotrichea</taxon>
        <taxon>Hypotrichia</taxon>
        <taxon>Euplotida</taxon>
        <taxon>Euplotidae</taxon>
        <taxon>Moneuplotes</taxon>
    </lineage>
</organism>
<reference evidence="2" key="1">
    <citation type="submission" date="2023-07" db="EMBL/GenBank/DDBJ databases">
        <authorList>
            <consortium name="AG Swart"/>
            <person name="Singh M."/>
            <person name="Singh A."/>
            <person name="Seah K."/>
            <person name="Emmerich C."/>
        </authorList>
    </citation>
    <scope>NUCLEOTIDE SEQUENCE</scope>
    <source>
        <strain evidence="2">DP1</strain>
    </source>
</reference>
<name>A0AAD1XV69_EUPCR</name>
<gene>
    <name evidence="2" type="ORF">ECRASSUSDP1_LOCUS21078</name>
</gene>
<proteinExistence type="predicted"/>
<sequence length="224" mass="25769">MGNNHWKYSKKNTLRLASLSLKEEGIEDISKLISDICKKQKKLIKGKEIVKANEREEVFKFKEKYTIELIKGEILPHLWTHYLTTTDAILYIIQEEEDALANIKEITEICLDERTHSMPICIIINNLSDKHDKDHIDALESAMKPLQESKAYGIKIKSISGSKKEAKIKQVTDILDDYTSNIFNKGKSKPSSKSKKKKDKPEDTEDQKEDSKEDETSKEVKLES</sequence>
<dbReference type="EMBL" id="CAMPGE010021521">
    <property type="protein sequence ID" value="CAI2379665.1"/>
    <property type="molecule type" value="Genomic_DNA"/>
</dbReference>